<keyword evidence="3" id="KW-1185">Reference proteome</keyword>
<dbReference type="GeneID" id="98144645"/>
<dbReference type="Proteomes" id="UP001610432">
    <property type="component" value="Unassembled WGS sequence"/>
</dbReference>
<dbReference type="RefSeq" id="XP_070884566.1">
    <property type="nucleotide sequence ID" value="XM_071029573.1"/>
</dbReference>
<reference evidence="2 3" key="1">
    <citation type="submission" date="2024-07" db="EMBL/GenBank/DDBJ databases">
        <title>Section-level genome sequencing and comparative genomics of Aspergillus sections Usti and Cavernicolus.</title>
        <authorList>
            <consortium name="Lawrence Berkeley National Laboratory"/>
            <person name="Nybo J.L."/>
            <person name="Vesth T.C."/>
            <person name="Theobald S."/>
            <person name="Frisvad J.C."/>
            <person name="Larsen T.O."/>
            <person name="Kjaerboelling I."/>
            <person name="Rothschild-Mancinelli K."/>
            <person name="Lyhne E.K."/>
            <person name="Kogle M.E."/>
            <person name="Barry K."/>
            <person name="Clum A."/>
            <person name="Na H."/>
            <person name="Ledsgaard L."/>
            <person name="Lin J."/>
            <person name="Lipzen A."/>
            <person name="Kuo A."/>
            <person name="Riley R."/>
            <person name="Mondo S."/>
            <person name="Labutti K."/>
            <person name="Haridas S."/>
            <person name="Pangalinan J."/>
            <person name="Salamov A.A."/>
            <person name="Simmons B.A."/>
            <person name="Magnuson J.K."/>
            <person name="Chen J."/>
            <person name="Drula E."/>
            <person name="Henrissat B."/>
            <person name="Wiebenga A."/>
            <person name="Lubbers R.J."/>
            <person name="Gomes A.C."/>
            <person name="Macurrencykelacurrency M.R."/>
            <person name="Stajich J."/>
            <person name="Grigoriev I.V."/>
            <person name="Mortensen U.H."/>
            <person name="De Vries R.P."/>
            <person name="Baker S.E."/>
            <person name="Andersen M.R."/>
        </authorList>
    </citation>
    <scope>NUCLEOTIDE SEQUENCE [LARGE SCALE GENOMIC DNA]</scope>
    <source>
        <strain evidence="2 3">CBS 449.75</strain>
    </source>
</reference>
<proteinExistence type="predicted"/>
<name>A0ABR4LQG1_9EURO</name>
<feature type="compositionally biased region" description="Basic and acidic residues" evidence="1">
    <location>
        <begin position="21"/>
        <end position="31"/>
    </location>
</feature>
<accession>A0ABR4LQG1</accession>
<comment type="caution">
    <text evidence="2">The sequence shown here is derived from an EMBL/GenBank/DDBJ whole genome shotgun (WGS) entry which is preliminary data.</text>
</comment>
<evidence type="ECO:0000313" key="3">
    <source>
        <dbReference type="Proteomes" id="UP001610432"/>
    </source>
</evidence>
<dbReference type="EMBL" id="JBFXLQ010000031">
    <property type="protein sequence ID" value="KAL2865587.1"/>
    <property type="molecule type" value="Genomic_DNA"/>
</dbReference>
<feature type="region of interest" description="Disordered" evidence="1">
    <location>
        <begin position="1"/>
        <end position="31"/>
    </location>
</feature>
<evidence type="ECO:0000313" key="2">
    <source>
        <dbReference type="EMBL" id="KAL2865587.1"/>
    </source>
</evidence>
<organism evidence="2 3">
    <name type="scientific">Aspergillus lucknowensis</name>
    <dbReference type="NCBI Taxonomy" id="176173"/>
    <lineage>
        <taxon>Eukaryota</taxon>
        <taxon>Fungi</taxon>
        <taxon>Dikarya</taxon>
        <taxon>Ascomycota</taxon>
        <taxon>Pezizomycotina</taxon>
        <taxon>Eurotiomycetes</taxon>
        <taxon>Eurotiomycetidae</taxon>
        <taxon>Eurotiales</taxon>
        <taxon>Aspergillaceae</taxon>
        <taxon>Aspergillus</taxon>
        <taxon>Aspergillus subgen. Nidulantes</taxon>
    </lineage>
</organism>
<protein>
    <submittedName>
        <fullName evidence="2">Uncharacterized protein</fullName>
    </submittedName>
</protein>
<sequence length="215" mass="23781">MYAKWTREVCQTGGKERGRKGKGEGKEKVNKITKHQSDVNYPKDGDHPSRIGLSISIRHDNFPVLNTAASRPAHASRGIIAVPTTRRHEHSRLSHCLRKAANDLNLVVLEIPSDDVPGLVSVVVHDYEIEVVTVGSIPKTRQSRLPACFRVVCILADQRSESETIEMHTIPRVRILPIDTRAKSRLNPAQPLLIASTTPRLVSRSSGLPTKDNNG</sequence>
<evidence type="ECO:0000256" key="1">
    <source>
        <dbReference type="SAM" id="MobiDB-lite"/>
    </source>
</evidence>
<gene>
    <name evidence="2" type="ORF">BJX67DRAFT_358456</name>
</gene>